<feature type="transmembrane region" description="Helical" evidence="2">
    <location>
        <begin position="115"/>
        <end position="136"/>
    </location>
</feature>
<dbReference type="GO" id="GO:0055088">
    <property type="term" value="P:lipid homeostasis"/>
    <property type="evidence" value="ECO:0007669"/>
    <property type="project" value="TreeGrafter"/>
</dbReference>
<dbReference type="PANTHER" id="PTHR12406">
    <property type="entry name" value="CALCIUM-INDEPENDENT PHOSPHOLIPASE A2 IPLA2 -RELATED"/>
    <property type="match status" value="1"/>
</dbReference>
<keyword evidence="1" id="KW-0443">Lipid metabolism</keyword>
<feature type="transmembrane region" description="Helical" evidence="2">
    <location>
        <begin position="7"/>
        <end position="28"/>
    </location>
</feature>
<evidence type="ECO:0000256" key="1">
    <source>
        <dbReference type="ARBA" id="ARBA00023098"/>
    </source>
</evidence>
<proteinExistence type="predicted"/>
<reference evidence="4" key="1">
    <citation type="submission" date="2020-05" db="EMBL/GenBank/DDBJ databases">
        <authorList>
            <person name="Chiriac C."/>
            <person name="Salcher M."/>
            <person name="Ghai R."/>
            <person name="Kavagutti S V."/>
        </authorList>
    </citation>
    <scope>NUCLEOTIDE SEQUENCE</scope>
</reference>
<dbReference type="GO" id="GO:0004806">
    <property type="term" value="F:triacylglycerol lipase activity"/>
    <property type="evidence" value="ECO:0007669"/>
    <property type="project" value="TreeGrafter"/>
</dbReference>
<feature type="domain" description="PNPLA" evidence="3">
    <location>
        <begin position="11"/>
        <end position="158"/>
    </location>
</feature>
<dbReference type="GO" id="GO:0005811">
    <property type="term" value="C:lipid droplet"/>
    <property type="evidence" value="ECO:0007669"/>
    <property type="project" value="TreeGrafter"/>
</dbReference>
<keyword evidence="2" id="KW-0472">Membrane</keyword>
<dbReference type="GO" id="GO:0005737">
    <property type="term" value="C:cytoplasm"/>
    <property type="evidence" value="ECO:0007669"/>
    <property type="project" value="TreeGrafter"/>
</dbReference>
<dbReference type="InterPro" id="IPR002641">
    <property type="entry name" value="PNPLA_dom"/>
</dbReference>
<feature type="transmembrane region" description="Helical" evidence="2">
    <location>
        <begin position="156"/>
        <end position="177"/>
    </location>
</feature>
<dbReference type="PANTHER" id="PTHR12406:SF23">
    <property type="entry name" value="OMEGA-HYDROXYCERAMIDE TRANSACYLASE"/>
    <property type="match status" value="1"/>
</dbReference>
<protein>
    <submittedName>
        <fullName evidence="4">Unannotated protein</fullName>
    </submittedName>
</protein>
<gene>
    <name evidence="4" type="ORF">UFOPK1421_01094</name>
</gene>
<keyword evidence="2" id="KW-0812">Transmembrane</keyword>
<dbReference type="Pfam" id="PF01734">
    <property type="entry name" value="Patatin"/>
    <property type="match status" value="1"/>
</dbReference>
<name>A0A6J6C9X2_9ZZZZ</name>
<dbReference type="GO" id="GO:0019433">
    <property type="term" value="P:triglyceride catabolic process"/>
    <property type="evidence" value="ECO:0007669"/>
    <property type="project" value="TreeGrafter"/>
</dbReference>
<dbReference type="Gene3D" id="3.40.1090.10">
    <property type="entry name" value="Cytosolic phospholipase A2 catalytic domain"/>
    <property type="match status" value="2"/>
</dbReference>
<feature type="transmembrane region" description="Helical" evidence="2">
    <location>
        <begin position="48"/>
        <end position="65"/>
    </location>
</feature>
<dbReference type="AlphaFoldDB" id="A0A6J6C9X2"/>
<evidence type="ECO:0000256" key="2">
    <source>
        <dbReference type="SAM" id="Phobius"/>
    </source>
</evidence>
<dbReference type="PROSITE" id="PS51635">
    <property type="entry name" value="PNPLA"/>
    <property type="match status" value="1"/>
</dbReference>
<dbReference type="GO" id="GO:0016020">
    <property type="term" value="C:membrane"/>
    <property type="evidence" value="ECO:0007669"/>
    <property type="project" value="TreeGrafter"/>
</dbReference>
<sequence>MTEKGNVPLAGAFGGGGLFGIGYAMGVIEGLRQQGIDLSTAPMLGTSAGSWAAAATALGVTFSSLKDVKMPRFPNLRAGVLAQSTHQVFGDAMRPNVHVVACAVRGLKRTELDGALIPLATMVAASSAVPGLFAPQSINGRLYIDGGVRSGVSVDLAAPADLLIVIAPLAGAMFGPFNNIVERNTQREINQWQNVHLGKVRLFAPNNTTAKIATLPHHLFDKARGIEAYAHGLIEGTQAI</sequence>
<organism evidence="4">
    <name type="scientific">freshwater metagenome</name>
    <dbReference type="NCBI Taxonomy" id="449393"/>
    <lineage>
        <taxon>unclassified sequences</taxon>
        <taxon>metagenomes</taxon>
        <taxon>ecological metagenomes</taxon>
    </lineage>
</organism>
<keyword evidence="2" id="KW-1133">Transmembrane helix</keyword>
<evidence type="ECO:0000313" key="4">
    <source>
        <dbReference type="EMBL" id="CAB4548170.1"/>
    </source>
</evidence>
<evidence type="ECO:0000259" key="3">
    <source>
        <dbReference type="PROSITE" id="PS51635"/>
    </source>
</evidence>
<dbReference type="EMBL" id="CAEZSL010000124">
    <property type="protein sequence ID" value="CAB4548170.1"/>
    <property type="molecule type" value="Genomic_DNA"/>
</dbReference>
<dbReference type="SUPFAM" id="SSF52151">
    <property type="entry name" value="FabD/lysophospholipase-like"/>
    <property type="match status" value="1"/>
</dbReference>
<accession>A0A6J6C9X2</accession>
<dbReference type="InterPro" id="IPR033562">
    <property type="entry name" value="PLPL"/>
</dbReference>
<dbReference type="InterPro" id="IPR016035">
    <property type="entry name" value="Acyl_Trfase/lysoPLipase"/>
</dbReference>